<sequence length="384" mass="41294">MPSLSLTRVAKTYSGNTIGLHPTDLEVESGERVALLGPSGSGKSTLLRLISGLEELSEGTITINGERVDRLPPHRRSVGFLSQRPALYPHLTVEQNLLASGTQSPRKHTPPTHHISLAETVELLRISPLLSRLPHELSGGERQRVALGKLLIRQAGVWLLDEPFGALDPVFRTEFRADLHLLLERTGATMIIVTHDPIDASALGRRIGVLGDGRLQQIGSPDELRTRPGNRFVAFCLGRLSLIDGRVNRGDPSGRTFVSECGSVVVPLPDWLDSNLANRLGMATGGSLTLGIRPEAVAAVQADGSDATRPGVILAGWSVVAVEPAGSRWVLTAARGRTRIRVEWSSGSPPLVGSLADWFLPADHCVWFDGQTGRRIGDSEQPVG</sequence>
<dbReference type="PROSITE" id="PS00211">
    <property type="entry name" value="ABC_TRANSPORTER_1"/>
    <property type="match status" value="1"/>
</dbReference>
<dbReference type="InterPro" id="IPR003439">
    <property type="entry name" value="ABC_transporter-like_ATP-bd"/>
</dbReference>
<dbReference type="PANTHER" id="PTHR43875:SF14">
    <property type="entry name" value="ABC TRANSPORTER ATP-BINDING PROTEIN"/>
    <property type="match status" value="1"/>
</dbReference>
<dbReference type="InterPro" id="IPR017871">
    <property type="entry name" value="ABC_transporter-like_CS"/>
</dbReference>
<dbReference type="SUPFAM" id="SSF52540">
    <property type="entry name" value="P-loop containing nucleoside triphosphate hydrolases"/>
    <property type="match status" value="1"/>
</dbReference>
<dbReference type="EMBL" id="NIDE01000017">
    <property type="protein sequence ID" value="OWK35882.1"/>
    <property type="molecule type" value="Genomic_DNA"/>
</dbReference>
<reference evidence="6" key="1">
    <citation type="submission" date="2017-06" db="EMBL/GenBank/DDBJ databases">
        <title>Genome analysis of Fimbriiglobus ruber SP5, the first member of the order Planctomycetales with confirmed chitinolytic capability.</title>
        <authorList>
            <person name="Ravin N.V."/>
            <person name="Rakitin A.L."/>
            <person name="Ivanova A.A."/>
            <person name="Beletsky A.V."/>
            <person name="Kulichevskaya I.S."/>
            <person name="Mardanov A.V."/>
            <person name="Dedysh S.N."/>
        </authorList>
    </citation>
    <scope>NUCLEOTIDE SEQUENCE [LARGE SCALE GENOMIC DNA]</scope>
    <source>
        <strain evidence="6">SP5</strain>
    </source>
</reference>
<dbReference type="GO" id="GO:0005524">
    <property type="term" value="F:ATP binding"/>
    <property type="evidence" value="ECO:0007669"/>
    <property type="project" value="UniProtKB-KW"/>
</dbReference>
<evidence type="ECO:0000313" key="6">
    <source>
        <dbReference type="Proteomes" id="UP000214646"/>
    </source>
</evidence>
<dbReference type="InterPro" id="IPR047641">
    <property type="entry name" value="ABC_transpr_MalK/UgpC-like"/>
</dbReference>
<dbReference type="AlphaFoldDB" id="A0A225D2Z9"/>
<protein>
    <submittedName>
        <fullName evidence="5">N-Acetyl-D-glucosamine ABC transport system ATP-binding protein</fullName>
    </submittedName>
</protein>
<dbReference type="Gene3D" id="2.40.50.100">
    <property type="match status" value="1"/>
</dbReference>
<dbReference type="InterPro" id="IPR027417">
    <property type="entry name" value="P-loop_NTPase"/>
</dbReference>
<dbReference type="GO" id="GO:0055052">
    <property type="term" value="C:ATP-binding cassette (ABC) transporter complex, substrate-binding subunit-containing"/>
    <property type="evidence" value="ECO:0007669"/>
    <property type="project" value="TreeGrafter"/>
</dbReference>
<dbReference type="Proteomes" id="UP000214646">
    <property type="component" value="Unassembled WGS sequence"/>
</dbReference>
<dbReference type="RefSeq" id="WP_088258978.1">
    <property type="nucleotide sequence ID" value="NZ_NIDE01000017.1"/>
</dbReference>
<keyword evidence="2" id="KW-0547">Nucleotide-binding</keyword>
<dbReference type="Gene3D" id="2.40.50.140">
    <property type="entry name" value="Nucleic acid-binding proteins"/>
    <property type="match status" value="1"/>
</dbReference>
<keyword evidence="6" id="KW-1185">Reference proteome</keyword>
<proteinExistence type="predicted"/>
<comment type="caution">
    <text evidence="5">The sequence shown here is derived from an EMBL/GenBank/DDBJ whole genome shotgun (WGS) entry which is preliminary data.</text>
</comment>
<dbReference type="SMART" id="SM00382">
    <property type="entry name" value="AAA"/>
    <property type="match status" value="1"/>
</dbReference>
<evidence type="ECO:0000256" key="2">
    <source>
        <dbReference type="ARBA" id="ARBA00022741"/>
    </source>
</evidence>
<dbReference type="SUPFAM" id="SSF50331">
    <property type="entry name" value="MOP-like"/>
    <property type="match status" value="1"/>
</dbReference>
<evidence type="ECO:0000256" key="3">
    <source>
        <dbReference type="ARBA" id="ARBA00022840"/>
    </source>
</evidence>
<dbReference type="InterPro" id="IPR012340">
    <property type="entry name" value="NA-bd_OB-fold"/>
</dbReference>
<dbReference type="InterPro" id="IPR003593">
    <property type="entry name" value="AAA+_ATPase"/>
</dbReference>
<dbReference type="OrthoDB" id="9790614at2"/>
<feature type="domain" description="ABC transporter" evidence="4">
    <location>
        <begin position="4"/>
        <end position="237"/>
    </location>
</feature>
<keyword evidence="3 5" id="KW-0067">ATP-binding</keyword>
<gene>
    <name evidence="5" type="ORF">FRUB_08445</name>
</gene>
<dbReference type="Pfam" id="PF00005">
    <property type="entry name" value="ABC_tran"/>
    <property type="match status" value="1"/>
</dbReference>
<keyword evidence="1" id="KW-0813">Transport</keyword>
<dbReference type="Gene3D" id="3.40.50.300">
    <property type="entry name" value="P-loop containing nucleotide triphosphate hydrolases"/>
    <property type="match status" value="1"/>
</dbReference>
<dbReference type="GO" id="GO:0016887">
    <property type="term" value="F:ATP hydrolysis activity"/>
    <property type="evidence" value="ECO:0007669"/>
    <property type="project" value="InterPro"/>
</dbReference>
<dbReference type="InterPro" id="IPR008995">
    <property type="entry name" value="Mo/tungstate-bd_C_term_dom"/>
</dbReference>
<evidence type="ECO:0000256" key="1">
    <source>
        <dbReference type="ARBA" id="ARBA00022448"/>
    </source>
</evidence>
<evidence type="ECO:0000259" key="4">
    <source>
        <dbReference type="PROSITE" id="PS50893"/>
    </source>
</evidence>
<organism evidence="5 6">
    <name type="scientific">Fimbriiglobus ruber</name>
    <dbReference type="NCBI Taxonomy" id="1908690"/>
    <lineage>
        <taxon>Bacteria</taxon>
        <taxon>Pseudomonadati</taxon>
        <taxon>Planctomycetota</taxon>
        <taxon>Planctomycetia</taxon>
        <taxon>Gemmatales</taxon>
        <taxon>Gemmataceae</taxon>
        <taxon>Fimbriiglobus</taxon>
    </lineage>
</organism>
<evidence type="ECO:0000313" key="5">
    <source>
        <dbReference type="EMBL" id="OWK35882.1"/>
    </source>
</evidence>
<accession>A0A225D2Z9</accession>
<name>A0A225D2Z9_9BACT</name>
<dbReference type="PROSITE" id="PS50893">
    <property type="entry name" value="ABC_TRANSPORTER_2"/>
    <property type="match status" value="1"/>
</dbReference>
<dbReference type="PANTHER" id="PTHR43875">
    <property type="entry name" value="MALTODEXTRIN IMPORT ATP-BINDING PROTEIN MSMX"/>
    <property type="match status" value="1"/>
</dbReference>